<dbReference type="InterPro" id="IPR010982">
    <property type="entry name" value="Lambda_DNA-bd_dom_sf"/>
</dbReference>
<dbReference type="PROSITE" id="PS50943">
    <property type="entry name" value="HTH_CROC1"/>
    <property type="match status" value="1"/>
</dbReference>
<dbReference type="Gene3D" id="1.10.260.40">
    <property type="entry name" value="lambda repressor-like DNA-binding domains"/>
    <property type="match status" value="1"/>
</dbReference>
<protein>
    <recommendedName>
        <fullName evidence="1">HTH cro/C1-type domain-containing protein</fullName>
    </recommendedName>
</protein>
<evidence type="ECO:0000313" key="3">
    <source>
        <dbReference type="Proteomes" id="UP000789719"/>
    </source>
</evidence>
<organism evidence="2 3">
    <name type="scientific">Periweissella ghanensis</name>
    <dbReference type="NCBI Taxonomy" id="467997"/>
    <lineage>
        <taxon>Bacteria</taxon>
        <taxon>Bacillati</taxon>
        <taxon>Bacillota</taxon>
        <taxon>Bacilli</taxon>
        <taxon>Lactobacillales</taxon>
        <taxon>Lactobacillaceae</taxon>
        <taxon>Periweissella</taxon>
    </lineage>
</organism>
<evidence type="ECO:0000259" key="1">
    <source>
        <dbReference type="PROSITE" id="PS50943"/>
    </source>
</evidence>
<dbReference type="Proteomes" id="UP000789719">
    <property type="component" value="Unassembled WGS sequence"/>
</dbReference>
<gene>
    <name evidence="2" type="ORF">WGH24286_01333</name>
</gene>
<evidence type="ECO:0000313" key="2">
    <source>
        <dbReference type="EMBL" id="CAH0418890.1"/>
    </source>
</evidence>
<dbReference type="EMBL" id="CAKKNT010000018">
    <property type="protein sequence ID" value="CAH0418890.1"/>
    <property type="molecule type" value="Genomic_DNA"/>
</dbReference>
<sequence>MSIKKEFYNPEYETTAIYEEVWQPELLTVKDEENLLVMSHYWQDSDGELWGDFENPMENVKRAFNEYRKRKGYMLPNQIRNLRNELGFSVREFADKIGIAPSSLTQIENNQRVQTKYQDLIFQLIADKKGEKKQTLEKILVNPMLPKLTINTEYKLKSNIYHTKLVKMVN</sequence>
<feature type="domain" description="HTH cro/C1-type" evidence="1">
    <location>
        <begin position="79"/>
        <end position="112"/>
    </location>
</feature>
<accession>A0ABM8ZC68</accession>
<name>A0ABM8ZC68_9LACO</name>
<dbReference type="SUPFAM" id="SSF47413">
    <property type="entry name" value="lambda repressor-like DNA-binding domains"/>
    <property type="match status" value="1"/>
</dbReference>
<dbReference type="CDD" id="cd00093">
    <property type="entry name" value="HTH_XRE"/>
    <property type="match status" value="1"/>
</dbReference>
<proteinExistence type="predicted"/>
<comment type="caution">
    <text evidence="2">The sequence shown here is derived from an EMBL/GenBank/DDBJ whole genome shotgun (WGS) entry which is preliminary data.</text>
</comment>
<reference evidence="2 3" key="1">
    <citation type="submission" date="2021-11" db="EMBL/GenBank/DDBJ databases">
        <authorList>
            <person name="Depoorter E."/>
        </authorList>
    </citation>
    <scope>NUCLEOTIDE SEQUENCE [LARGE SCALE GENOMIC DNA]</scope>
    <source>
        <strain evidence="2 3">LMG 24286</strain>
    </source>
</reference>
<keyword evidence="3" id="KW-1185">Reference proteome</keyword>
<dbReference type="SMART" id="SM00530">
    <property type="entry name" value="HTH_XRE"/>
    <property type="match status" value="1"/>
</dbReference>
<dbReference type="RefSeq" id="WP_230098973.1">
    <property type="nucleotide sequence ID" value="NZ_CAKKNT010000018.1"/>
</dbReference>
<dbReference type="Pfam" id="PF01381">
    <property type="entry name" value="HTH_3"/>
    <property type="match status" value="1"/>
</dbReference>
<dbReference type="InterPro" id="IPR001387">
    <property type="entry name" value="Cro/C1-type_HTH"/>
</dbReference>